<keyword evidence="5" id="KW-1185">Reference proteome</keyword>
<keyword evidence="4" id="KW-0813">Transport</keyword>
<evidence type="ECO:0000256" key="2">
    <source>
        <dbReference type="SAM" id="Phobius"/>
    </source>
</evidence>
<reference evidence="4 5" key="1">
    <citation type="submission" date="2019-08" db="EMBL/GenBank/DDBJ databases">
        <title>Deep-cultivation of Planctomycetes and their phenomic and genomic characterization uncovers novel biology.</title>
        <authorList>
            <person name="Wiegand S."/>
            <person name="Jogler M."/>
            <person name="Boedeker C."/>
            <person name="Pinto D."/>
            <person name="Vollmers J."/>
            <person name="Rivas-Marin E."/>
            <person name="Kohn T."/>
            <person name="Peeters S.H."/>
            <person name="Heuer A."/>
            <person name="Rast P."/>
            <person name="Oberbeckmann S."/>
            <person name="Bunk B."/>
            <person name="Jeske O."/>
            <person name="Meyerdierks A."/>
            <person name="Storesund J.E."/>
            <person name="Kallscheuer N."/>
            <person name="Luecker S."/>
            <person name="Lage O.M."/>
            <person name="Pohl T."/>
            <person name="Merkel B.J."/>
            <person name="Hornburger P."/>
            <person name="Mueller R.-W."/>
            <person name="Bruemmer F."/>
            <person name="Labrenz M."/>
            <person name="Spormann A.M."/>
            <person name="Op den Camp H."/>
            <person name="Overmann J."/>
            <person name="Amann R."/>
            <person name="Jetten M.S.M."/>
            <person name="Mascher T."/>
            <person name="Medema M.H."/>
            <person name="Devos D.P."/>
            <person name="Kaster A.-K."/>
            <person name="Ovreas L."/>
            <person name="Rohde M."/>
            <person name="Galperin M.Y."/>
            <person name="Jogler C."/>
        </authorList>
    </citation>
    <scope>NUCLEOTIDE SEQUENCE [LARGE SCALE GENOMIC DNA]</scope>
    <source>
        <strain evidence="4 5">Pr1d</strain>
    </source>
</reference>
<keyword evidence="4" id="KW-0407">Ion channel</keyword>
<name>A0A5B9QFF4_9BACT</name>
<dbReference type="SUPFAM" id="SSF81324">
    <property type="entry name" value="Voltage-gated potassium channels"/>
    <property type="match status" value="1"/>
</dbReference>
<dbReference type="InterPro" id="IPR036291">
    <property type="entry name" value="NAD(P)-bd_dom_sf"/>
</dbReference>
<dbReference type="InterPro" id="IPR006037">
    <property type="entry name" value="RCK_C"/>
</dbReference>
<organism evidence="4 5">
    <name type="scientific">Bythopirellula goksoeyrii</name>
    <dbReference type="NCBI Taxonomy" id="1400387"/>
    <lineage>
        <taxon>Bacteria</taxon>
        <taxon>Pseudomonadati</taxon>
        <taxon>Planctomycetota</taxon>
        <taxon>Planctomycetia</taxon>
        <taxon>Pirellulales</taxon>
        <taxon>Lacipirellulaceae</taxon>
        <taxon>Bythopirellula</taxon>
    </lineage>
</organism>
<keyword evidence="2" id="KW-0812">Transmembrane</keyword>
<sequence length="349" mass="37738">MRRLAEGITFFVLTCVLATIGYMMAGWNVMDAIYMVTITIFGVGYGEVHPIETPQLRMMTILLIVFGYGSAIYTGGGLVQMLMEGEINRALNNRRMTKGIEELRDHAIVCGFGRAGSILVNDLQAAGKPFVVIDQDDDKLAAAEQLHCLVLQGNATEDEVLLSAGVQNASVLATVLPDDAANVFITLTARVLNPDVEIIARAEHPATEKKLLRSGATHVVSPAVIGGKRMAQLITHPSREELLADPERNEQLQHELSQIGLQMHEVTANELIAGHQIAEITTTSDHKFLIVAINRQAGEVVVDPAFDCQIDPGDSLVVLCRGEQPPQLAVKSKSAAEILYRGAKLAVSV</sequence>
<proteinExistence type="predicted"/>
<dbReference type="Proteomes" id="UP000323917">
    <property type="component" value="Chromosome"/>
</dbReference>
<dbReference type="InterPro" id="IPR013099">
    <property type="entry name" value="K_chnl_dom"/>
</dbReference>
<evidence type="ECO:0000259" key="3">
    <source>
        <dbReference type="PROSITE" id="PS51201"/>
    </source>
</evidence>
<dbReference type="SUPFAM" id="SSF116726">
    <property type="entry name" value="TrkA C-terminal domain-like"/>
    <property type="match status" value="1"/>
</dbReference>
<dbReference type="KEGG" id="bgok:Pr1d_51340"/>
<dbReference type="Gene3D" id="1.10.287.70">
    <property type="match status" value="1"/>
</dbReference>
<gene>
    <name evidence="4" type="primary">kch</name>
    <name evidence="4" type="ORF">Pr1d_51340</name>
</gene>
<accession>A0A5B9QFF4</accession>
<feature type="transmembrane region" description="Helical" evidence="2">
    <location>
        <begin position="60"/>
        <end position="83"/>
    </location>
</feature>
<feature type="transmembrane region" description="Helical" evidence="2">
    <location>
        <begin position="32"/>
        <end position="48"/>
    </location>
</feature>
<evidence type="ECO:0000256" key="1">
    <source>
        <dbReference type="ARBA" id="ARBA00004651"/>
    </source>
</evidence>
<keyword evidence="2" id="KW-0472">Membrane</keyword>
<dbReference type="InterPro" id="IPR050721">
    <property type="entry name" value="Trk_Ktr_HKT_K-transport"/>
</dbReference>
<dbReference type="SUPFAM" id="SSF51735">
    <property type="entry name" value="NAD(P)-binding Rossmann-fold domains"/>
    <property type="match status" value="1"/>
</dbReference>
<keyword evidence="4" id="KW-0406">Ion transport</keyword>
<feature type="transmembrane region" description="Helical" evidence="2">
    <location>
        <begin position="7"/>
        <end position="26"/>
    </location>
</feature>
<dbReference type="PANTHER" id="PTHR43833:SF9">
    <property type="entry name" value="POTASSIUM CHANNEL PROTEIN YUGO-RELATED"/>
    <property type="match status" value="1"/>
</dbReference>
<feature type="domain" description="RCK N-terminal" evidence="3">
    <location>
        <begin position="104"/>
        <end position="221"/>
    </location>
</feature>
<dbReference type="AlphaFoldDB" id="A0A5B9QFF4"/>
<dbReference type="Pfam" id="PF02254">
    <property type="entry name" value="TrkA_N"/>
    <property type="match status" value="1"/>
</dbReference>
<dbReference type="GO" id="GO:0006813">
    <property type="term" value="P:potassium ion transport"/>
    <property type="evidence" value="ECO:0007669"/>
    <property type="project" value="InterPro"/>
</dbReference>
<dbReference type="Pfam" id="PF02080">
    <property type="entry name" value="TrkA_C"/>
    <property type="match status" value="1"/>
</dbReference>
<keyword evidence="2" id="KW-1133">Transmembrane helix</keyword>
<dbReference type="Pfam" id="PF07885">
    <property type="entry name" value="Ion_trans_2"/>
    <property type="match status" value="1"/>
</dbReference>
<dbReference type="Gene3D" id="3.40.50.720">
    <property type="entry name" value="NAD(P)-binding Rossmann-like Domain"/>
    <property type="match status" value="1"/>
</dbReference>
<dbReference type="Gene3D" id="3.30.70.1450">
    <property type="entry name" value="Regulator of K+ conductance, C-terminal domain"/>
    <property type="match status" value="1"/>
</dbReference>
<dbReference type="GO" id="GO:0008324">
    <property type="term" value="F:monoatomic cation transmembrane transporter activity"/>
    <property type="evidence" value="ECO:0007669"/>
    <property type="project" value="InterPro"/>
</dbReference>
<dbReference type="PANTHER" id="PTHR43833">
    <property type="entry name" value="POTASSIUM CHANNEL PROTEIN 2-RELATED-RELATED"/>
    <property type="match status" value="1"/>
</dbReference>
<evidence type="ECO:0000313" key="5">
    <source>
        <dbReference type="Proteomes" id="UP000323917"/>
    </source>
</evidence>
<dbReference type="InterPro" id="IPR003148">
    <property type="entry name" value="RCK_N"/>
</dbReference>
<protein>
    <submittedName>
        <fullName evidence="4">Voltage-gated potassium channel Kch</fullName>
    </submittedName>
</protein>
<dbReference type="GO" id="GO:0005886">
    <property type="term" value="C:plasma membrane"/>
    <property type="evidence" value="ECO:0007669"/>
    <property type="project" value="UniProtKB-SubCell"/>
</dbReference>
<dbReference type="InterPro" id="IPR036721">
    <property type="entry name" value="RCK_C_sf"/>
</dbReference>
<dbReference type="PROSITE" id="PS51201">
    <property type="entry name" value="RCK_N"/>
    <property type="match status" value="1"/>
</dbReference>
<dbReference type="EMBL" id="CP042913">
    <property type="protein sequence ID" value="QEG37787.1"/>
    <property type="molecule type" value="Genomic_DNA"/>
</dbReference>
<evidence type="ECO:0000313" key="4">
    <source>
        <dbReference type="EMBL" id="QEG37787.1"/>
    </source>
</evidence>
<comment type="subcellular location">
    <subcellularLocation>
        <location evidence="1">Cell membrane</location>
        <topology evidence="1">Multi-pass membrane protein</topology>
    </subcellularLocation>
</comment>